<feature type="compositionally biased region" description="Low complexity" evidence="10">
    <location>
        <begin position="808"/>
        <end position="821"/>
    </location>
</feature>
<evidence type="ECO:0000256" key="11">
    <source>
        <dbReference type="SAM" id="Phobius"/>
    </source>
</evidence>
<dbReference type="Pfam" id="PF03793">
    <property type="entry name" value="PASTA"/>
    <property type="match status" value="5"/>
</dbReference>
<evidence type="ECO:0000313" key="14">
    <source>
        <dbReference type="EMBL" id="MCU6696411.1"/>
    </source>
</evidence>
<evidence type="ECO:0000256" key="5">
    <source>
        <dbReference type="ARBA" id="ARBA00022777"/>
    </source>
</evidence>
<name>A0ABT2RVS2_9FIRM</name>
<dbReference type="Gene3D" id="3.30.200.20">
    <property type="entry name" value="Phosphorylase Kinase, domain 1"/>
    <property type="match status" value="1"/>
</dbReference>
<dbReference type="Pfam" id="PF00069">
    <property type="entry name" value="Pkinase"/>
    <property type="match status" value="1"/>
</dbReference>
<comment type="catalytic activity">
    <reaction evidence="7">
        <text>L-threonyl-[protein] + ATP = O-phospho-L-threonyl-[protein] + ADP + H(+)</text>
        <dbReference type="Rhea" id="RHEA:46608"/>
        <dbReference type="Rhea" id="RHEA-COMP:11060"/>
        <dbReference type="Rhea" id="RHEA-COMP:11605"/>
        <dbReference type="ChEBI" id="CHEBI:15378"/>
        <dbReference type="ChEBI" id="CHEBI:30013"/>
        <dbReference type="ChEBI" id="CHEBI:30616"/>
        <dbReference type="ChEBI" id="CHEBI:61977"/>
        <dbReference type="ChEBI" id="CHEBI:456216"/>
        <dbReference type="EC" id="2.7.11.1"/>
    </reaction>
</comment>
<feature type="domain" description="PASTA" evidence="13">
    <location>
        <begin position="650"/>
        <end position="716"/>
    </location>
</feature>
<reference evidence="14 15" key="1">
    <citation type="journal article" date="2021" name="ISME Commun">
        <title>Automated analysis of genomic sequences facilitates high-throughput and comprehensive description of bacteria.</title>
        <authorList>
            <person name="Hitch T.C.A."/>
        </authorList>
    </citation>
    <scope>NUCLEOTIDE SEQUENCE [LARGE SCALE GENOMIC DNA]</scope>
    <source>
        <strain evidence="14 15">Sanger_04</strain>
    </source>
</reference>
<feature type="domain" description="PASTA" evidence="13">
    <location>
        <begin position="582"/>
        <end position="649"/>
    </location>
</feature>
<dbReference type="NCBIfam" id="NF033483">
    <property type="entry name" value="PknB_PASTA_kin"/>
    <property type="match status" value="1"/>
</dbReference>
<dbReference type="InterPro" id="IPR017441">
    <property type="entry name" value="Protein_kinase_ATP_BS"/>
</dbReference>
<evidence type="ECO:0000313" key="15">
    <source>
        <dbReference type="Proteomes" id="UP001652461"/>
    </source>
</evidence>
<dbReference type="SUPFAM" id="SSF54184">
    <property type="entry name" value="Penicillin-binding protein 2x (pbp-2x), c-terminal domain"/>
    <property type="match status" value="2"/>
</dbReference>
<dbReference type="EMBL" id="JAOQKC010000006">
    <property type="protein sequence ID" value="MCU6696411.1"/>
    <property type="molecule type" value="Genomic_DNA"/>
</dbReference>
<keyword evidence="6 9" id="KW-0067">ATP-binding</keyword>
<feature type="domain" description="PASTA" evidence="13">
    <location>
        <begin position="445"/>
        <end position="511"/>
    </location>
</feature>
<feature type="compositionally biased region" description="Acidic residues" evidence="10">
    <location>
        <begin position="327"/>
        <end position="358"/>
    </location>
</feature>
<dbReference type="Gene3D" id="1.10.510.10">
    <property type="entry name" value="Transferase(Phosphotransferase) domain 1"/>
    <property type="match status" value="1"/>
</dbReference>
<keyword evidence="2" id="KW-0723">Serine/threonine-protein kinase</keyword>
<dbReference type="InterPro" id="IPR000719">
    <property type="entry name" value="Prot_kinase_dom"/>
</dbReference>
<dbReference type="PANTHER" id="PTHR43289:SF34">
    <property type="entry name" value="SERINE_THREONINE-PROTEIN KINASE YBDM-RELATED"/>
    <property type="match status" value="1"/>
</dbReference>
<gene>
    <name evidence="14" type="primary">pknB</name>
    <name evidence="14" type="ORF">OCV63_05800</name>
</gene>
<keyword evidence="4 9" id="KW-0547">Nucleotide-binding</keyword>
<keyword evidence="11" id="KW-0472">Membrane</keyword>
<dbReference type="PROSITE" id="PS50011">
    <property type="entry name" value="PROTEIN_KINASE_DOM"/>
    <property type="match status" value="1"/>
</dbReference>
<comment type="catalytic activity">
    <reaction evidence="8">
        <text>L-seryl-[protein] + ATP = O-phospho-L-seryl-[protein] + ADP + H(+)</text>
        <dbReference type="Rhea" id="RHEA:17989"/>
        <dbReference type="Rhea" id="RHEA-COMP:9863"/>
        <dbReference type="Rhea" id="RHEA-COMP:11604"/>
        <dbReference type="ChEBI" id="CHEBI:15378"/>
        <dbReference type="ChEBI" id="CHEBI:29999"/>
        <dbReference type="ChEBI" id="CHEBI:30616"/>
        <dbReference type="ChEBI" id="CHEBI:83421"/>
        <dbReference type="ChEBI" id="CHEBI:456216"/>
        <dbReference type="EC" id="2.7.11.1"/>
    </reaction>
</comment>
<feature type="domain" description="Protein kinase" evidence="12">
    <location>
        <begin position="12"/>
        <end position="271"/>
    </location>
</feature>
<keyword evidence="3" id="KW-0808">Transferase</keyword>
<evidence type="ECO:0000256" key="4">
    <source>
        <dbReference type="ARBA" id="ARBA00022741"/>
    </source>
</evidence>
<feature type="compositionally biased region" description="Acidic residues" evidence="10">
    <location>
        <begin position="378"/>
        <end position="389"/>
    </location>
</feature>
<dbReference type="PROSITE" id="PS00107">
    <property type="entry name" value="PROTEIN_KINASE_ATP"/>
    <property type="match status" value="1"/>
</dbReference>
<keyword evidence="11" id="KW-0812">Transmembrane</keyword>
<dbReference type="CDD" id="cd06577">
    <property type="entry name" value="PASTA_pknB"/>
    <property type="match status" value="5"/>
</dbReference>
<dbReference type="GO" id="GO:0016301">
    <property type="term" value="F:kinase activity"/>
    <property type="evidence" value="ECO:0007669"/>
    <property type="project" value="UniProtKB-KW"/>
</dbReference>
<dbReference type="SMART" id="SM00220">
    <property type="entry name" value="S_TKc"/>
    <property type="match status" value="1"/>
</dbReference>
<dbReference type="InterPro" id="IPR011009">
    <property type="entry name" value="Kinase-like_dom_sf"/>
</dbReference>
<proteinExistence type="predicted"/>
<dbReference type="RefSeq" id="WP_158362677.1">
    <property type="nucleotide sequence ID" value="NZ_JAOQKC010000006.1"/>
</dbReference>
<keyword evidence="11" id="KW-1133">Transmembrane helix</keyword>
<feature type="compositionally biased region" description="Polar residues" evidence="10">
    <location>
        <begin position="793"/>
        <end position="806"/>
    </location>
</feature>
<accession>A0ABT2RVS2</accession>
<evidence type="ECO:0000256" key="8">
    <source>
        <dbReference type="ARBA" id="ARBA00048679"/>
    </source>
</evidence>
<dbReference type="PROSITE" id="PS00108">
    <property type="entry name" value="PROTEIN_KINASE_ST"/>
    <property type="match status" value="1"/>
</dbReference>
<dbReference type="PANTHER" id="PTHR43289">
    <property type="entry name" value="MITOGEN-ACTIVATED PROTEIN KINASE KINASE KINASE 20-RELATED"/>
    <property type="match status" value="1"/>
</dbReference>
<sequence>MVRIGMFLGDRYEILEKIGSGGMAEVFKGKDHKLNRFVAVKVLKDEFVEDKNFVRKFKEEAQAAAALAHPNIVNVYDVGDEQNIFYIVMELVEGITLKTYIEKKGRLTVKEATSIAIQVASGLEIAHNNQIVHRDIKPQNIIISREGKVKVTDFGIAKSISSNTNTADAMGSVHYTSPEQARGGYSDAKSDIYSLGIVMYEMVTGRVPFDGETTVVVAVKHLQEDIVSPRVYASDVPVSLEHIILKCTEKSPDRRYASAAELIADLKQSLLTPDVNFVKEIVPDGAKTVAITRDEISKIKRETGRIPAASDDAESKYAYLDRLNAEKDEEYDDEEYEDDEDDDYEDDDYEDDDYDEDEGRGKKGGLFGFLKKEKKDEDDGDEEDDDDSDGGILDPKMEKIMTIGGIVAAIIIVIILAVIIGKVLGFGKGSSDKTTDDTEIADVLNEEVEVPNLLGKSYSEAKEELNKLGLGITLGETKSSDQYEAGQIVSQSEEEGTKVDPNTTIVVDVCGDGEKVEVPDVKGYTEAKAKSALEALGLSVDISEVTSEDVAEGKVISTSPAAGKKIDKSSVVTVVVSKGKEANQQVEVPTITGKTESKAKELLKAAGLASGQASQEYSDTVDEGNIISQSPSAGTKVDKNTKVSYVISKGKNTVHVGDYRGYTKSEIESKLDGKGLKVSYTDSQYSDKYDKGTVVTHSPMDADVAAGSTISVTLSEGPEPAKTANVPGSGDSVNEITNRGFTVGNITKEYSDTVAEGKIISCSPSGAQNLGTKIDVVVSLGVCTHPNVDANGKCSQCGKTGLTPTVTPSPSADPSPSAGDGTTQSAGSGGQAQ</sequence>
<keyword evidence="15" id="KW-1185">Reference proteome</keyword>
<evidence type="ECO:0000259" key="12">
    <source>
        <dbReference type="PROSITE" id="PS50011"/>
    </source>
</evidence>
<dbReference type="SMART" id="SM00740">
    <property type="entry name" value="PASTA"/>
    <property type="match status" value="5"/>
</dbReference>
<dbReference type="SUPFAM" id="SSF56112">
    <property type="entry name" value="Protein kinase-like (PK-like)"/>
    <property type="match status" value="1"/>
</dbReference>
<evidence type="ECO:0000256" key="3">
    <source>
        <dbReference type="ARBA" id="ARBA00022679"/>
    </source>
</evidence>
<dbReference type="Gene3D" id="3.30.10.20">
    <property type="match status" value="5"/>
</dbReference>
<organism evidence="14 15">
    <name type="scientific">Laedolimicola ammoniilytica</name>
    <dbReference type="NCBI Taxonomy" id="2981771"/>
    <lineage>
        <taxon>Bacteria</taxon>
        <taxon>Bacillati</taxon>
        <taxon>Bacillota</taxon>
        <taxon>Clostridia</taxon>
        <taxon>Lachnospirales</taxon>
        <taxon>Lachnospiraceae</taxon>
        <taxon>Laedolimicola</taxon>
    </lineage>
</organism>
<evidence type="ECO:0000256" key="7">
    <source>
        <dbReference type="ARBA" id="ARBA00047899"/>
    </source>
</evidence>
<dbReference type="EC" id="2.7.11.1" evidence="1"/>
<feature type="domain" description="PASTA" evidence="13">
    <location>
        <begin position="512"/>
        <end position="578"/>
    </location>
</feature>
<dbReference type="Proteomes" id="UP001652461">
    <property type="component" value="Unassembled WGS sequence"/>
</dbReference>
<protein>
    <recommendedName>
        <fullName evidence="1">non-specific serine/threonine protein kinase</fullName>
        <ecNumber evidence="1">2.7.11.1</ecNumber>
    </recommendedName>
</protein>
<feature type="binding site" evidence="9">
    <location>
        <position position="41"/>
    </location>
    <ligand>
        <name>ATP</name>
        <dbReference type="ChEBI" id="CHEBI:30616"/>
    </ligand>
</feature>
<dbReference type="InterPro" id="IPR005543">
    <property type="entry name" value="PASTA_dom"/>
</dbReference>
<feature type="transmembrane region" description="Helical" evidence="11">
    <location>
        <begin position="400"/>
        <end position="424"/>
    </location>
</feature>
<dbReference type="PROSITE" id="PS51178">
    <property type="entry name" value="PASTA"/>
    <property type="match status" value="4"/>
</dbReference>
<feature type="region of interest" description="Disordered" evidence="10">
    <location>
        <begin position="793"/>
        <end position="833"/>
    </location>
</feature>
<evidence type="ECO:0000256" key="9">
    <source>
        <dbReference type="PROSITE-ProRule" id="PRU10141"/>
    </source>
</evidence>
<feature type="region of interest" description="Disordered" evidence="10">
    <location>
        <begin position="327"/>
        <end position="394"/>
    </location>
</feature>
<evidence type="ECO:0000256" key="6">
    <source>
        <dbReference type="ARBA" id="ARBA00022840"/>
    </source>
</evidence>
<evidence type="ECO:0000259" key="13">
    <source>
        <dbReference type="PROSITE" id="PS51178"/>
    </source>
</evidence>
<comment type="caution">
    <text evidence="14">The sequence shown here is derived from an EMBL/GenBank/DDBJ whole genome shotgun (WGS) entry which is preliminary data.</text>
</comment>
<evidence type="ECO:0000256" key="1">
    <source>
        <dbReference type="ARBA" id="ARBA00012513"/>
    </source>
</evidence>
<keyword evidence="5 14" id="KW-0418">Kinase</keyword>
<dbReference type="InterPro" id="IPR008271">
    <property type="entry name" value="Ser/Thr_kinase_AS"/>
</dbReference>
<evidence type="ECO:0000256" key="10">
    <source>
        <dbReference type="SAM" id="MobiDB-lite"/>
    </source>
</evidence>
<dbReference type="CDD" id="cd14014">
    <property type="entry name" value="STKc_PknB_like"/>
    <property type="match status" value="1"/>
</dbReference>
<evidence type="ECO:0000256" key="2">
    <source>
        <dbReference type="ARBA" id="ARBA00022527"/>
    </source>
</evidence>